<dbReference type="SUPFAM" id="SSF47413">
    <property type="entry name" value="lambda repressor-like DNA-binding domains"/>
    <property type="match status" value="1"/>
</dbReference>
<feature type="domain" description="HTH cro/C1-type" evidence="1">
    <location>
        <begin position="21"/>
        <end position="74"/>
    </location>
</feature>
<dbReference type="CDD" id="cd00093">
    <property type="entry name" value="HTH_XRE"/>
    <property type="match status" value="1"/>
</dbReference>
<protein>
    <submittedName>
        <fullName evidence="2">Helix-turn-helix transcriptional regulator</fullName>
    </submittedName>
</protein>
<evidence type="ECO:0000259" key="1">
    <source>
        <dbReference type="PROSITE" id="PS50943"/>
    </source>
</evidence>
<gene>
    <name evidence="2" type="ORF">JFN87_23135</name>
</gene>
<name>A0A940MCB9_9ACTN</name>
<dbReference type="Gene3D" id="1.10.260.40">
    <property type="entry name" value="lambda repressor-like DNA-binding domains"/>
    <property type="match status" value="1"/>
</dbReference>
<evidence type="ECO:0000313" key="2">
    <source>
        <dbReference type="EMBL" id="MBP0460364.1"/>
    </source>
</evidence>
<dbReference type="PROSITE" id="PS50943">
    <property type="entry name" value="HTH_CROC1"/>
    <property type="match status" value="1"/>
</dbReference>
<dbReference type="Pfam" id="PF19054">
    <property type="entry name" value="DUF5753"/>
    <property type="match status" value="1"/>
</dbReference>
<dbReference type="EMBL" id="JAGIQL010000111">
    <property type="protein sequence ID" value="MBP0460364.1"/>
    <property type="molecule type" value="Genomic_DNA"/>
</dbReference>
<dbReference type="SMART" id="SM00530">
    <property type="entry name" value="HTH_XRE"/>
    <property type="match status" value="1"/>
</dbReference>
<dbReference type="AlphaFoldDB" id="A0A940MCB9"/>
<sequence length="273" mass="30571">MPYADDLDPSDSVLSFYVTDLRRRREAAGISQRDFARTALMAPSLLNKIEAAKRLPTKELSALADEKFGTGDHFRRLWPLVIKYAYPRWFRPYVELEQAATIIRSFEVQIVPGLLQTEDYARAVLAPGRSNPDKVDELVSARLGRQAIFDRPVPPELWVVLDENVLRRRMGGVDTMRGQLERLLIASEVPNIVIQVLPYEVGAHAGVDGAFAALTMDEGPDVVYVDGFRQGQILAEPEHVKEASRTYELLSADALSIGRSAELIADVLKELKR</sequence>
<dbReference type="InterPro" id="IPR010982">
    <property type="entry name" value="Lambda_DNA-bd_dom_sf"/>
</dbReference>
<dbReference type="RefSeq" id="WP_209342881.1">
    <property type="nucleotide sequence ID" value="NZ_JAGIQL010000111.1"/>
</dbReference>
<organism evidence="2 3">
    <name type="scientific">Streptomyces montanisoli</name>
    <dbReference type="NCBI Taxonomy" id="2798581"/>
    <lineage>
        <taxon>Bacteria</taxon>
        <taxon>Bacillati</taxon>
        <taxon>Actinomycetota</taxon>
        <taxon>Actinomycetes</taxon>
        <taxon>Kitasatosporales</taxon>
        <taxon>Streptomycetaceae</taxon>
        <taxon>Streptomyces</taxon>
    </lineage>
</organism>
<dbReference type="Proteomes" id="UP000670475">
    <property type="component" value="Unassembled WGS sequence"/>
</dbReference>
<reference evidence="2" key="1">
    <citation type="submission" date="2021-03" db="EMBL/GenBank/DDBJ databases">
        <title>Whole genome sequence of Streptomyces bomunensis MMS17-BM035.</title>
        <authorList>
            <person name="Lee J.H."/>
        </authorList>
    </citation>
    <scope>NUCLEOTIDE SEQUENCE</scope>
    <source>
        <strain evidence="2">MMS17-BM035</strain>
    </source>
</reference>
<keyword evidence="3" id="KW-1185">Reference proteome</keyword>
<dbReference type="GO" id="GO:0003677">
    <property type="term" value="F:DNA binding"/>
    <property type="evidence" value="ECO:0007669"/>
    <property type="project" value="InterPro"/>
</dbReference>
<proteinExistence type="predicted"/>
<dbReference type="Pfam" id="PF13560">
    <property type="entry name" value="HTH_31"/>
    <property type="match status" value="1"/>
</dbReference>
<evidence type="ECO:0000313" key="3">
    <source>
        <dbReference type="Proteomes" id="UP000670475"/>
    </source>
</evidence>
<dbReference type="InterPro" id="IPR001387">
    <property type="entry name" value="Cro/C1-type_HTH"/>
</dbReference>
<accession>A0A940MCB9</accession>
<dbReference type="InterPro" id="IPR043917">
    <property type="entry name" value="DUF5753"/>
</dbReference>
<comment type="caution">
    <text evidence="2">The sequence shown here is derived from an EMBL/GenBank/DDBJ whole genome shotgun (WGS) entry which is preliminary data.</text>
</comment>